<proteinExistence type="predicted"/>
<dbReference type="Proteomes" id="UP001177670">
    <property type="component" value="Unassembled WGS sequence"/>
</dbReference>
<sequence length="81" mass="9254">MKREKTKLLSNLGKAKEKWSQKKPRTVIFKSFRSDNEIILFFASYLRGEVKGEEGEEGETPALLLPGVISRFEIREGQGPK</sequence>
<dbReference type="AlphaFoldDB" id="A0AA40FQD8"/>
<name>A0AA40FQD8_9HYME</name>
<accession>A0AA40FQD8</accession>
<keyword evidence="2" id="KW-1185">Reference proteome</keyword>
<dbReference type="EMBL" id="JAHYIQ010000021">
    <property type="protein sequence ID" value="KAK1123020.1"/>
    <property type="molecule type" value="Genomic_DNA"/>
</dbReference>
<protein>
    <submittedName>
        <fullName evidence="1">Uncharacterized protein</fullName>
    </submittedName>
</protein>
<gene>
    <name evidence="1" type="ORF">K0M31_008656</name>
</gene>
<organism evidence="1 2">
    <name type="scientific">Melipona bicolor</name>
    <dbReference type="NCBI Taxonomy" id="60889"/>
    <lineage>
        <taxon>Eukaryota</taxon>
        <taxon>Metazoa</taxon>
        <taxon>Ecdysozoa</taxon>
        <taxon>Arthropoda</taxon>
        <taxon>Hexapoda</taxon>
        <taxon>Insecta</taxon>
        <taxon>Pterygota</taxon>
        <taxon>Neoptera</taxon>
        <taxon>Endopterygota</taxon>
        <taxon>Hymenoptera</taxon>
        <taxon>Apocrita</taxon>
        <taxon>Aculeata</taxon>
        <taxon>Apoidea</taxon>
        <taxon>Anthophila</taxon>
        <taxon>Apidae</taxon>
        <taxon>Melipona</taxon>
    </lineage>
</organism>
<evidence type="ECO:0000313" key="2">
    <source>
        <dbReference type="Proteomes" id="UP001177670"/>
    </source>
</evidence>
<reference evidence="1" key="1">
    <citation type="submission" date="2021-10" db="EMBL/GenBank/DDBJ databases">
        <title>Melipona bicolor Genome sequencing and assembly.</title>
        <authorList>
            <person name="Araujo N.S."/>
            <person name="Arias M.C."/>
        </authorList>
    </citation>
    <scope>NUCLEOTIDE SEQUENCE</scope>
    <source>
        <strain evidence="1">USP_2M_L1-L4_2017</strain>
        <tissue evidence="1">Whole body</tissue>
    </source>
</reference>
<comment type="caution">
    <text evidence="1">The sequence shown here is derived from an EMBL/GenBank/DDBJ whole genome shotgun (WGS) entry which is preliminary data.</text>
</comment>
<evidence type="ECO:0000313" key="1">
    <source>
        <dbReference type="EMBL" id="KAK1123020.1"/>
    </source>
</evidence>